<gene>
    <name evidence="1" type="ORF">DSO57_1030963</name>
</gene>
<evidence type="ECO:0000313" key="1">
    <source>
        <dbReference type="EMBL" id="KAJ9087658.1"/>
    </source>
</evidence>
<name>A0ACC2ULI1_9FUNG</name>
<evidence type="ECO:0000313" key="2">
    <source>
        <dbReference type="Proteomes" id="UP001165960"/>
    </source>
</evidence>
<comment type="caution">
    <text evidence="1">The sequence shown here is derived from an EMBL/GenBank/DDBJ whole genome shotgun (WGS) entry which is preliminary data.</text>
</comment>
<keyword evidence="2" id="KW-1185">Reference proteome</keyword>
<organism evidence="1 2">
    <name type="scientific">Entomophthora muscae</name>
    <dbReference type="NCBI Taxonomy" id="34485"/>
    <lineage>
        <taxon>Eukaryota</taxon>
        <taxon>Fungi</taxon>
        <taxon>Fungi incertae sedis</taxon>
        <taxon>Zoopagomycota</taxon>
        <taxon>Entomophthoromycotina</taxon>
        <taxon>Entomophthoromycetes</taxon>
        <taxon>Entomophthorales</taxon>
        <taxon>Entomophthoraceae</taxon>
        <taxon>Entomophthora</taxon>
    </lineage>
</organism>
<sequence length="306" mass="33624">MPRNYYLIAGVVYFCSNLIILFASICESTTQYKLAYPYPPGHTPVVLAKLPCALDLEYFHPHHLDLPPVMKDIPTAPPLPVAPPTQDFSKLGFVYIKVLGLVNQVVPHTGSWRPLATALNYLVCIAPIVYMAFQAWSASPVGVQTDSSMGRDTITGEVTNTKYIGIDKFFGKNKENIINWLDHTAVNSAPAASLMKNGSRKPASTYTRPQLTGLPPGLAHEPTSSLTTGKSSNPTSPTISVSLNLSKTLQYSSVIFLKRPLSQPTPMNLKKYVARSKTQHKLTSTHQSIIHQQNDTLCCYSHLSRA</sequence>
<accession>A0ACC2ULI1</accession>
<protein>
    <submittedName>
        <fullName evidence="1">Uncharacterized protein</fullName>
    </submittedName>
</protein>
<dbReference type="Proteomes" id="UP001165960">
    <property type="component" value="Unassembled WGS sequence"/>
</dbReference>
<dbReference type="EMBL" id="QTSX02000218">
    <property type="protein sequence ID" value="KAJ9087658.1"/>
    <property type="molecule type" value="Genomic_DNA"/>
</dbReference>
<proteinExistence type="predicted"/>
<reference evidence="1" key="1">
    <citation type="submission" date="2022-04" db="EMBL/GenBank/DDBJ databases">
        <title>Genome of the entomopathogenic fungus Entomophthora muscae.</title>
        <authorList>
            <person name="Elya C."/>
            <person name="Lovett B.R."/>
            <person name="Lee E."/>
            <person name="Macias A.M."/>
            <person name="Hajek A.E."/>
            <person name="De Bivort B.L."/>
            <person name="Kasson M.T."/>
            <person name="De Fine Licht H.H."/>
            <person name="Stajich J.E."/>
        </authorList>
    </citation>
    <scope>NUCLEOTIDE SEQUENCE</scope>
    <source>
        <strain evidence="1">Berkeley</strain>
    </source>
</reference>